<evidence type="ECO:0000313" key="3">
    <source>
        <dbReference type="Proteomes" id="UP000294597"/>
    </source>
</evidence>
<dbReference type="SUPFAM" id="SSF51695">
    <property type="entry name" value="PLC-like phosphodiesterases"/>
    <property type="match status" value="1"/>
</dbReference>
<accession>A0A4R5CR57</accession>
<reference evidence="2 3" key="1">
    <citation type="submission" date="2019-03" db="EMBL/GenBank/DDBJ databases">
        <title>Flavobacterium TSA-D2 sp. nov., isolated from arctic soil.</title>
        <authorList>
            <person name="Chaudhary D.K."/>
        </authorList>
    </citation>
    <scope>NUCLEOTIDE SEQUENCE [LARGE SCALE GENOMIC DNA]</scope>
    <source>
        <strain evidence="2 3">TSA-D2</strain>
    </source>
</reference>
<comment type="caution">
    <text evidence="2">The sequence shown here is derived from an EMBL/GenBank/DDBJ whole genome shotgun (WGS) entry which is preliminary data.</text>
</comment>
<gene>
    <name evidence="2" type="ORF">E0F98_12835</name>
</gene>
<feature type="domain" description="GP-PDE" evidence="1">
    <location>
        <begin position="38"/>
        <end position="304"/>
    </location>
</feature>
<evidence type="ECO:0000259" key="1">
    <source>
        <dbReference type="PROSITE" id="PS51704"/>
    </source>
</evidence>
<dbReference type="RefSeq" id="WP_132112096.1">
    <property type="nucleotide sequence ID" value="NZ_SMFO01000010.1"/>
</dbReference>
<dbReference type="PROSITE" id="PS51257">
    <property type="entry name" value="PROKAR_LIPOPROTEIN"/>
    <property type="match status" value="1"/>
</dbReference>
<dbReference type="EMBL" id="SMFO01000010">
    <property type="protein sequence ID" value="TDE02686.1"/>
    <property type="molecule type" value="Genomic_DNA"/>
</dbReference>
<dbReference type="GO" id="GO:0008081">
    <property type="term" value="F:phosphoric diester hydrolase activity"/>
    <property type="evidence" value="ECO:0007669"/>
    <property type="project" value="InterPro"/>
</dbReference>
<dbReference type="Gene3D" id="3.20.20.190">
    <property type="entry name" value="Phosphatidylinositol (PI) phosphodiesterase"/>
    <property type="match status" value="1"/>
</dbReference>
<dbReference type="Proteomes" id="UP000294597">
    <property type="component" value="Unassembled WGS sequence"/>
</dbReference>
<keyword evidence="3" id="KW-1185">Reference proteome</keyword>
<dbReference type="GO" id="GO:0006629">
    <property type="term" value="P:lipid metabolic process"/>
    <property type="evidence" value="ECO:0007669"/>
    <property type="project" value="InterPro"/>
</dbReference>
<dbReference type="InterPro" id="IPR030395">
    <property type="entry name" value="GP_PDE_dom"/>
</dbReference>
<evidence type="ECO:0000313" key="2">
    <source>
        <dbReference type="EMBL" id="TDE02686.1"/>
    </source>
</evidence>
<dbReference type="PANTHER" id="PTHR46211">
    <property type="entry name" value="GLYCEROPHOSPHORYL DIESTER PHOSPHODIESTERASE"/>
    <property type="match status" value="1"/>
</dbReference>
<dbReference type="InterPro" id="IPR017946">
    <property type="entry name" value="PLC-like_Pdiesterase_TIM-brl"/>
</dbReference>
<dbReference type="PANTHER" id="PTHR46211:SF14">
    <property type="entry name" value="GLYCEROPHOSPHODIESTER PHOSPHODIESTERASE"/>
    <property type="match status" value="1"/>
</dbReference>
<protein>
    <submittedName>
        <fullName evidence="2">Glycerophosphodiester phosphodiesterase</fullName>
    </submittedName>
</protein>
<dbReference type="Pfam" id="PF03009">
    <property type="entry name" value="GDPD"/>
    <property type="match status" value="1"/>
</dbReference>
<organism evidence="2 3">
    <name type="scientific">Flavobacterium hiemivividum</name>
    <dbReference type="NCBI Taxonomy" id="2541734"/>
    <lineage>
        <taxon>Bacteria</taxon>
        <taxon>Pseudomonadati</taxon>
        <taxon>Bacteroidota</taxon>
        <taxon>Flavobacteriia</taxon>
        <taxon>Flavobacteriales</taxon>
        <taxon>Flavobacteriaceae</taxon>
        <taxon>Flavobacterium</taxon>
    </lineage>
</organism>
<proteinExistence type="predicted"/>
<name>A0A4R5CR57_9FLAO</name>
<dbReference type="PROSITE" id="PS51704">
    <property type="entry name" value="GP_PDE"/>
    <property type="match status" value="1"/>
</dbReference>
<sequence length="304" mass="35006">MKFYKLFLVCMIIAGTSCKSITEDKKAVNEKRVDSFKIEVQGHRGQRGHSPENSISAFLKAIAKGVDVIEMDVVISKDEKVVVSHEPYMSSLYVLTPSGKSISKAEEKNFNFYEMTYDRIRMFDIGSKGNRNFPEQEKIKSYKPLLSEVIDSVETYVKSQNIPPVKYNIEIKSIVSEYDKSQPKPLKFIKMVMDVIQEKGIVNKINIQSFDENILNEMNRIYPKVELAYLVSDEGISKNMAKLNFTPEIYSPNFKLVKNKAFVDSIKQKKMRLIPWTVNEKANIDEMINLKVDGIITDYPERVR</sequence>
<dbReference type="AlphaFoldDB" id="A0A4R5CR57"/>